<organism evidence="2">
    <name type="scientific">Nitrosopumilaceae spindle-shaped virus</name>
    <dbReference type="NCBI Taxonomy" id="3065433"/>
    <lineage>
        <taxon>Viruses</taxon>
    </lineage>
</organism>
<feature type="transmembrane region" description="Helical" evidence="1">
    <location>
        <begin position="66"/>
        <end position="86"/>
    </location>
</feature>
<keyword evidence="1" id="KW-1133">Transmembrane helix</keyword>
<reference evidence="2" key="2">
    <citation type="submission" date="2024-03" db="EMBL/GenBank/DDBJ databases">
        <authorList>
            <person name="Ni Y."/>
            <person name="Xu T."/>
            <person name="Yan S."/>
            <person name="Chen L."/>
            <person name="Wang Y."/>
        </authorList>
    </citation>
    <scope>NUCLEOTIDE SEQUENCE</scope>
    <source>
        <strain evidence="2">NMP1</strain>
    </source>
</reference>
<keyword evidence="1" id="KW-0472">Membrane</keyword>
<proteinExistence type="predicted"/>
<accession>A0AAT9J9B0</accession>
<sequence length="139" mass="15801">MYWYIILAILAVSFVSNEAYAQSTVTIIGDESLQPCFMNMTAGAEMWNNCGANEDYLDFALMPFEYVTGGYFSMILVTIFIIMAYIKYHNVLYPILIGLLFLPISYTFFPDTFLVYAVTLVAVAFTGLIATMVIWRTRN</sequence>
<reference evidence="2" key="1">
    <citation type="journal article" date="2024" name="Environ. Microbiol. Rep.">
        <title>Hiding in plain sight: The discovery of complete genomes of 11 hypothetical spindle-shaped viruses that putatively infect mesophilic ammonia-oxidizing archaea.</title>
        <authorList>
            <person name="Ni Y."/>
            <person name="Xu T."/>
            <person name="Yan S."/>
            <person name="Chen L."/>
            <person name="Wang Y."/>
        </authorList>
    </citation>
    <scope>NUCLEOTIDE SEQUENCE</scope>
    <source>
        <strain evidence="2">NMP1</strain>
    </source>
</reference>
<keyword evidence="1" id="KW-0812">Transmembrane</keyword>
<evidence type="ECO:0000313" key="2">
    <source>
        <dbReference type="EMBL" id="DBA51651.1"/>
    </source>
</evidence>
<evidence type="ECO:0000256" key="1">
    <source>
        <dbReference type="SAM" id="Phobius"/>
    </source>
</evidence>
<feature type="transmembrane region" description="Helical" evidence="1">
    <location>
        <begin position="91"/>
        <end position="109"/>
    </location>
</feature>
<name>A0AAT9J9B0_9VIRU</name>
<dbReference type="EMBL" id="BK067782">
    <property type="protein sequence ID" value="DBA51651.1"/>
    <property type="molecule type" value="Genomic_DNA"/>
</dbReference>
<protein>
    <submittedName>
        <fullName evidence="2">ORF4</fullName>
    </submittedName>
</protein>
<feature type="transmembrane region" description="Helical" evidence="1">
    <location>
        <begin position="115"/>
        <end position="135"/>
    </location>
</feature>